<feature type="domain" description="RNA polymerase sigma factor 70 region 4 type 2" evidence="6">
    <location>
        <begin position="110"/>
        <end position="160"/>
    </location>
</feature>
<dbReference type="AlphaFoldDB" id="A0A8E1QY76"/>
<evidence type="ECO:0000313" key="8">
    <source>
        <dbReference type="Proteomes" id="UP000036951"/>
    </source>
</evidence>
<feature type="domain" description="RNA polymerase sigma-70 region 2" evidence="5">
    <location>
        <begin position="15"/>
        <end position="79"/>
    </location>
</feature>
<dbReference type="EMBL" id="LFQU01000007">
    <property type="protein sequence ID" value="KOO68950.1"/>
    <property type="molecule type" value="Genomic_DNA"/>
</dbReference>
<dbReference type="InterPro" id="IPR007627">
    <property type="entry name" value="RNA_pol_sigma70_r2"/>
</dbReference>
<dbReference type="InterPro" id="IPR036388">
    <property type="entry name" value="WH-like_DNA-bd_sf"/>
</dbReference>
<dbReference type="NCBIfam" id="TIGR02937">
    <property type="entry name" value="sigma70-ECF"/>
    <property type="match status" value="1"/>
</dbReference>
<comment type="caution">
    <text evidence="7">The sequence shown here is derived from an EMBL/GenBank/DDBJ whole genome shotgun (WGS) entry which is preliminary data.</text>
</comment>
<dbReference type="SUPFAM" id="SSF88659">
    <property type="entry name" value="Sigma3 and sigma4 domains of RNA polymerase sigma factors"/>
    <property type="match status" value="1"/>
</dbReference>
<evidence type="ECO:0000256" key="3">
    <source>
        <dbReference type="ARBA" id="ARBA00023082"/>
    </source>
</evidence>
<dbReference type="InterPro" id="IPR013249">
    <property type="entry name" value="RNA_pol_sigma70_r4_t2"/>
</dbReference>
<dbReference type="PANTHER" id="PTHR43133:SF46">
    <property type="entry name" value="RNA POLYMERASE SIGMA-70 FACTOR ECF SUBFAMILY"/>
    <property type="match status" value="1"/>
</dbReference>
<organism evidence="7 8">
    <name type="scientific">Xylanibacter rarus</name>
    <dbReference type="NCBI Taxonomy" id="1676614"/>
    <lineage>
        <taxon>Bacteria</taxon>
        <taxon>Pseudomonadati</taxon>
        <taxon>Bacteroidota</taxon>
        <taxon>Bacteroidia</taxon>
        <taxon>Bacteroidales</taxon>
        <taxon>Prevotellaceae</taxon>
        <taxon>Xylanibacter</taxon>
    </lineage>
</organism>
<evidence type="ECO:0000259" key="6">
    <source>
        <dbReference type="Pfam" id="PF08281"/>
    </source>
</evidence>
<dbReference type="InterPro" id="IPR014284">
    <property type="entry name" value="RNA_pol_sigma-70_dom"/>
</dbReference>
<dbReference type="OrthoDB" id="1034453at2"/>
<comment type="similarity">
    <text evidence="1">Belongs to the sigma-70 factor family. ECF subfamily.</text>
</comment>
<dbReference type="Proteomes" id="UP000036951">
    <property type="component" value="Unassembled WGS sequence"/>
</dbReference>
<proteinExistence type="inferred from homology"/>
<evidence type="ECO:0000313" key="7">
    <source>
        <dbReference type="EMBL" id="KOO68950.1"/>
    </source>
</evidence>
<dbReference type="Gene3D" id="1.10.1740.10">
    <property type="match status" value="1"/>
</dbReference>
<gene>
    <name evidence="7" type="ORF">ACU52_05525</name>
</gene>
<keyword evidence="8" id="KW-1185">Reference proteome</keyword>
<dbReference type="PANTHER" id="PTHR43133">
    <property type="entry name" value="RNA POLYMERASE ECF-TYPE SIGMA FACTO"/>
    <property type="match status" value="1"/>
</dbReference>
<keyword evidence="4" id="KW-0804">Transcription</keyword>
<accession>A0A8E1QY76</accession>
<dbReference type="GO" id="GO:0006352">
    <property type="term" value="P:DNA-templated transcription initiation"/>
    <property type="evidence" value="ECO:0007669"/>
    <property type="project" value="InterPro"/>
</dbReference>
<protein>
    <submittedName>
        <fullName evidence="7">Uncharacterized protein</fullName>
    </submittedName>
</protein>
<dbReference type="Gene3D" id="1.10.10.10">
    <property type="entry name" value="Winged helix-like DNA-binding domain superfamily/Winged helix DNA-binding domain"/>
    <property type="match status" value="1"/>
</dbReference>
<dbReference type="InterPro" id="IPR039425">
    <property type="entry name" value="RNA_pol_sigma-70-like"/>
</dbReference>
<evidence type="ECO:0000256" key="2">
    <source>
        <dbReference type="ARBA" id="ARBA00023015"/>
    </source>
</evidence>
<dbReference type="InterPro" id="IPR013325">
    <property type="entry name" value="RNA_pol_sigma_r2"/>
</dbReference>
<dbReference type="Pfam" id="PF08281">
    <property type="entry name" value="Sigma70_r4_2"/>
    <property type="match status" value="1"/>
</dbReference>
<reference evidence="7 8" key="1">
    <citation type="submission" date="2015-06" db="EMBL/GenBank/DDBJ databases">
        <title>Prevotella sp. 109, sp. nov., a novel member of the family Prevotellaceae isolated from human faeces.</title>
        <authorList>
            <person name="Shkoporov A.N."/>
            <person name="Chaplin A.V."/>
            <person name="Kafarskaia L.I."/>
            <person name="Efimov B.A."/>
        </authorList>
    </citation>
    <scope>NUCLEOTIDE SEQUENCE [LARGE SCALE GENOMIC DNA]</scope>
    <source>
        <strain evidence="7 8">109</strain>
    </source>
</reference>
<dbReference type="SUPFAM" id="SSF88946">
    <property type="entry name" value="Sigma2 domain of RNA polymerase sigma factors"/>
    <property type="match status" value="1"/>
</dbReference>
<evidence type="ECO:0000256" key="4">
    <source>
        <dbReference type="ARBA" id="ARBA00023163"/>
    </source>
</evidence>
<dbReference type="RefSeq" id="WP_021853704.1">
    <property type="nucleotide sequence ID" value="NZ_DAWBWQ010000002.1"/>
</dbReference>
<sequence>MEKLETKFTTIGKYYAEHFNDLRAFVVSRIKETEYADDIVQNVFIKLLSIDKILTEESLSNLVYTITRNLIYDYYRHKKSVDDYSCYVVSKTKKDSCDDFPNYSFEEIIEILDCGIQKLNENQRKIYKMNIYDDLAVSEISKTLNMNYKSVENKLGSARKVIRKYMSKMLA</sequence>
<dbReference type="GO" id="GO:0003677">
    <property type="term" value="F:DNA binding"/>
    <property type="evidence" value="ECO:0007669"/>
    <property type="project" value="InterPro"/>
</dbReference>
<keyword evidence="2" id="KW-0805">Transcription regulation</keyword>
<evidence type="ECO:0000256" key="1">
    <source>
        <dbReference type="ARBA" id="ARBA00010641"/>
    </source>
</evidence>
<evidence type="ECO:0000259" key="5">
    <source>
        <dbReference type="Pfam" id="PF04542"/>
    </source>
</evidence>
<dbReference type="InterPro" id="IPR013324">
    <property type="entry name" value="RNA_pol_sigma_r3/r4-like"/>
</dbReference>
<dbReference type="Pfam" id="PF04542">
    <property type="entry name" value="Sigma70_r2"/>
    <property type="match status" value="1"/>
</dbReference>
<dbReference type="GO" id="GO:0016987">
    <property type="term" value="F:sigma factor activity"/>
    <property type="evidence" value="ECO:0007669"/>
    <property type="project" value="UniProtKB-KW"/>
</dbReference>
<name>A0A8E1QY76_9BACT</name>
<keyword evidence="3" id="KW-0731">Sigma factor</keyword>